<organism evidence="2 3">
    <name type="scientific">Cercophora newfieldiana</name>
    <dbReference type="NCBI Taxonomy" id="92897"/>
    <lineage>
        <taxon>Eukaryota</taxon>
        <taxon>Fungi</taxon>
        <taxon>Dikarya</taxon>
        <taxon>Ascomycota</taxon>
        <taxon>Pezizomycotina</taxon>
        <taxon>Sordariomycetes</taxon>
        <taxon>Sordariomycetidae</taxon>
        <taxon>Sordariales</taxon>
        <taxon>Lasiosphaeriaceae</taxon>
        <taxon>Cercophora</taxon>
    </lineage>
</organism>
<keyword evidence="3" id="KW-1185">Reference proteome</keyword>
<protein>
    <submittedName>
        <fullName evidence="2">Heterokaryon incompatibility protein-domain-containing protein</fullName>
    </submittedName>
</protein>
<dbReference type="Proteomes" id="UP001174936">
    <property type="component" value="Unassembled WGS sequence"/>
</dbReference>
<dbReference type="Pfam" id="PF06985">
    <property type="entry name" value="HET"/>
    <property type="match status" value="1"/>
</dbReference>
<feature type="non-terminal residue" evidence="2">
    <location>
        <position position="136"/>
    </location>
</feature>
<name>A0AA39XQZ8_9PEZI</name>
<evidence type="ECO:0000313" key="3">
    <source>
        <dbReference type="Proteomes" id="UP001174936"/>
    </source>
</evidence>
<accession>A0AA39XQZ8</accession>
<comment type="caution">
    <text evidence="2">The sequence shown here is derived from an EMBL/GenBank/DDBJ whole genome shotgun (WGS) entry which is preliminary data.</text>
</comment>
<dbReference type="EMBL" id="JAULSV010000007">
    <property type="protein sequence ID" value="KAK0638608.1"/>
    <property type="molecule type" value="Genomic_DNA"/>
</dbReference>
<dbReference type="PANTHER" id="PTHR24148">
    <property type="entry name" value="ANKYRIN REPEAT DOMAIN-CONTAINING PROTEIN 39 HOMOLOG-RELATED"/>
    <property type="match status" value="1"/>
</dbReference>
<evidence type="ECO:0000259" key="1">
    <source>
        <dbReference type="Pfam" id="PF06985"/>
    </source>
</evidence>
<feature type="domain" description="Heterokaryon incompatibility" evidence="1">
    <location>
        <begin position="48"/>
        <end position="136"/>
    </location>
</feature>
<evidence type="ECO:0000313" key="2">
    <source>
        <dbReference type="EMBL" id="KAK0638608.1"/>
    </source>
</evidence>
<dbReference type="InterPro" id="IPR010730">
    <property type="entry name" value="HET"/>
</dbReference>
<dbReference type="InterPro" id="IPR052895">
    <property type="entry name" value="HetReg/Transcr_Mod"/>
</dbReference>
<proteinExistence type="predicted"/>
<gene>
    <name evidence="2" type="ORF">B0T16DRAFT_337898</name>
</gene>
<dbReference type="AlphaFoldDB" id="A0AA39XQZ8"/>
<dbReference type="PANTHER" id="PTHR24148:SF64">
    <property type="entry name" value="HETEROKARYON INCOMPATIBILITY DOMAIN-CONTAINING PROTEIN"/>
    <property type="match status" value="1"/>
</dbReference>
<reference evidence="2" key="1">
    <citation type="submission" date="2023-06" db="EMBL/GenBank/DDBJ databases">
        <title>Genome-scale phylogeny and comparative genomics of the fungal order Sordariales.</title>
        <authorList>
            <consortium name="Lawrence Berkeley National Laboratory"/>
            <person name="Hensen N."/>
            <person name="Bonometti L."/>
            <person name="Westerberg I."/>
            <person name="Brannstrom I.O."/>
            <person name="Guillou S."/>
            <person name="Cros-Aarteil S."/>
            <person name="Calhoun S."/>
            <person name="Haridas S."/>
            <person name="Kuo A."/>
            <person name="Mondo S."/>
            <person name="Pangilinan J."/>
            <person name="Riley R."/>
            <person name="Labutti K."/>
            <person name="Andreopoulos B."/>
            <person name="Lipzen A."/>
            <person name="Chen C."/>
            <person name="Yanf M."/>
            <person name="Daum C."/>
            <person name="Ng V."/>
            <person name="Clum A."/>
            <person name="Steindorff A."/>
            <person name="Ohm R."/>
            <person name="Martin F."/>
            <person name="Silar P."/>
            <person name="Natvig D."/>
            <person name="Lalanne C."/>
            <person name="Gautier V."/>
            <person name="Ament-Velasquez S.L."/>
            <person name="Kruys A."/>
            <person name="Hutchinson M.I."/>
            <person name="Powell A.J."/>
            <person name="Barry K."/>
            <person name="Miller A.N."/>
            <person name="Grigoriev I.V."/>
            <person name="Debuchy R."/>
            <person name="Gladieux P."/>
            <person name="Thoren M.H."/>
            <person name="Johannesson H."/>
        </authorList>
    </citation>
    <scope>NUCLEOTIDE SEQUENCE</scope>
    <source>
        <strain evidence="2">SMH2532-1</strain>
    </source>
</reference>
<sequence length="136" mass="15038">MAASVYDQVPLDRNKEEIRLLVIEFGEMADPLACTLQKASFADGKPSFAAISYVWGDAKDVVPVVINGDERRITRSLANILRQLRAPPGRVAPDGRMRIWADGICINQSDDVEKSHQVGLMGKIYSECEMTLVFLG</sequence>